<dbReference type="GO" id="GO:0016787">
    <property type="term" value="F:hydrolase activity"/>
    <property type="evidence" value="ECO:0007669"/>
    <property type="project" value="UniProtKB-KW"/>
</dbReference>
<keyword evidence="6" id="KW-0732">Signal</keyword>
<protein>
    <recommendedName>
        <fullName evidence="7">Peptidase M20 dimerisation domain-containing protein</fullName>
    </recommendedName>
</protein>
<evidence type="ECO:0000256" key="5">
    <source>
        <dbReference type="ARBA" id="ARBA00022833"/>
    </source>
</evidence>
<feature type="chain" id="PRO_5014130167" description="Peptidase M20 dimerisation domain-containing protein" evidence="6">
    <location>
        <begin position="25"/>
        <end position="388"/>
    </location>
</feature>
<dbReference type="InterPro" id="IPR011650">
    <property type="entry name" value="Peptidase_M20_dimer"/>
</dbReference>
<dbReference type="Pfam" id="PF01546">
    <property type="entry name" value="Peptidase_M20"/>
    <property type="match status" value="1"/>
</dbReference>
<dbReference type="InterPro" id="IPR001261">
    <property type="entry name" value="ArgE/DapE_CS"/>
</dbReference>
<comment type="similarity">
    <text evidence="2">Belongs to the peptidase M20A family.</text>
</comment>
<dbReference type="Pfam" id="PF07687">
    <property type="entry name" value="M20_dimer"/>
    <property type="match status" value="1"/>
</dbReference>
<dbReference type="PANTHER" id="PTHR43808">
    <property type="entry name" value="ACETYLORNITHINE DEACETYLASE"/>
    <property type="match status" value="1"/>
</dbReference>
<dbReference type="EMBL" id="CP023326">
    <property type="protein sequence ID" value="ATY65360.1"/>
    <property type="molecule type" value="Genomic_DNA"/>
</dbReference>
<organism evidence="8 9">
    <name type="scientific">Cordyceps militaris</name>
    <name type="common">Caterpillar fungus</name>
    <name type="synonym">Clavaria militaris</name>
    <dbReference type="NCBI Taxonomy" id="73501"/>
    <lineage>
        <taxon>Eukaryota</taxon>
        <taxon>Fungi</taxon>
        <taxon>Dikarya</taxon>
        <taxon>Ascomycota</taxon>
        <taxon>Pezizomycotina</taxon>
        <taxon>Sordariomycetes</taxon>
        <taxon>Hypocreomycetidae</taxon>
        <taxon>Hypocreales</taxon>
        <taxon>Cordycipitaceae</taxon>
        <taxon>Cordyceps</taxon>
    </lineage>
</organism>
<evidence type="ECO:0000256" key="6">
    <source>
        <dbReference type="SAM" id="SignalP"/>
    </source>
</evidence>
<evidence type="ECO:0000313" key="9">
    <source>
        <dbReference type="Proteomes" id="UP000323067"/>
    </source>
</evidence>
<keyword evidence="5" id="KW-0862">Zinc</keyword>
<feature type="domain" description="Peptidase M20 dimerisation" evidence="7">
    <location>
        <begin position="200"/>
        <end position="285"/>
    </location>
</feature>
<keyword evidence="4" id="KW-0378">Hydrolase</keyword>
<dbReference type="InterPro" id="IPR002933">
    <property type="entry name" value="Peptidase_M20"/>
</dbReference>
<accession>A0A2H4SQH0</accession>
<dbReference type="Gene3D" id="3.30.70.360">
    <property type="match status" value="1"/>
</dbReference>
<proteinExistence type="inferred from homology"/>
<dbReference type="Gene3D" id="3.40.630.10">
    <property type="entry name" value="Zn peptidases"/>
    <property type="match status" value="1"/>
</dbReference>
<evidence type="ECO:0000256" key="3">
    <source>
        <dbReference type="ARBA" id="ARBA00022723"/>
    </source>
</evidence>
<keyword evidence="3" id="KW-0479">Metal-binding</keyword>
<evidence type="ECO:0000256" key="1">
    <source>
        <dbReference type="ARBA" id="ARBA00001947"/>
    </source>
</evidence>
<dbReference type="Proteomes" id="UP000323067">
    <property type="component" value="Chromosome iii"/>
</dbReference>
<evidence type="ECO:0000259" key="7">
    <source>
        <dbReference type="Pfam" id="PF07687"/>
    </source>
</evidence>
<reference evidence="8 9" key="1">
    <citation type="journal article" date="2017" name="BMC Genomics">
        <title>Chromosome level assembly and secondary metabolite potential of the parasitic fungus Cordyceps militaris.</title>
        <authorList>
            <person name="Kramer G.J."/>
            <person name="Nodwell J.R."/>
        </authorList>
    </citation>
    <scope>NUCLEOTIDE SEQUENCE [LARGE SCALE GENOMIC DNA]</scope>
    <source>
        <strain evidence="8 9">ATCC 34164</strain>
    </source>
</reference>
<gene>
    <name evidence="8" type="ORF">A9K55_001239</name>
</gene>
<evidence type="ECO:0000256" key="2">
    <source>
        <dbReference type="ARBA" id="ARBA00006247"/>
    </source>
</evidence>
<dbReference type="AlphaFoldDB" id="A0A2H4SQH0"/>
<dbReference type="InterPro" id="IPR050072">
    <property type="entry name" value="Peptidase_M20A"/>
</dbReference>
<dbReference type="VEuPathDB" id="FungiDB:CCM_00841"/>
<dbReference type="CDD" id="cd05652">
    <property type="entry name" value="M20_ArgE_DapE-like_fungal"/>
    <property type="match status" value="1"/>
</dbReference>
<dbReference type="PANTHER" id="PTHR43808:SF8">
    <property type="entry name" value="PEPTIDASE M20 DIMERISATION DOMAIN-CONTAINING PROTEIN"/>
    <property type="match status" value="1"/>
</dbReference>
<dbReference type="SUPFAM" id="SSF55031">
    <property type="entry name" value="Bacterial exopeptidase dimerisation domain"/>
    <property type="match status" value="1"/>
</dbReference>
<dbReference type="GO" id="GO:0046872">
    <property type="term" value="F:metal ion binding"/>
    <property type="evidence" value="ECO:0007669"/>
    <property type="project" value="UniProtKB-KW"/>
</dbReference>
<dbReference type="InterPro" id="IPR036264">
    <property type="entry name" value="Bact_exopeptidase_dim_dom"/>
</dbReference>
<dbReference type="SUPFAM" id="SSF53187">
    <property type="entry name" value="Zn-dependent exopeptidases"/>
    <property type="match status" value="1"/>
</dbReference>
<sequence>MRHLQSHLLLATCLLASQVLPAAAASQQPLFDVPRAPSPTRSSPLVELHKSLVEIPSLTGSEHNVTAFLHTHLTALGLTVETQPVTPSRANILAYLGPSRASRILLTSHLDTVPPFLPYRRLNSTLYGRGSVDAKASVAAQIGAFSGLARSGAIRAGDVALLFVVGEERGGAGMRAANDLRLAWEAVVFGEPTERRLGRGHKGGIGFTLTAHGRAAHSGYPERGRNAIDALVRALAALQRVDWPSSEAFGETTLNVGEIHGGVAPNVVPERASARAAVRIAAGEPQLIRRLVRDAVAAATADVEVEFTAGIGPVPIDHDVEGFETAVLNYGTDIPNLHGAHKRYLYGPGTILVAHSPDEHVELGDLEEAVEGYKLLIREILKRKVGAP</sequence>
<evidence type="ECO:0000256" key="4">
    <source>
        <dbReference type="ARBA" id="ARBA00022801"/>
    </source>
</evidence>
<feature type="signal peptide" evidence="6">
    <location>
        <begin position="1"/>
        <end position="24"/>
    </location>
</feature>
<evidence type="ECO:0000313" key="8">
    <source>
        <dbReference type="EMBL" id="ATY65360.1"/>
    </source>
</evidence>
<dbReference type="PROSITE" id="PS00759">
    <property type="entry name" value="ARGE_DAPE_CPG2_2"/>
    <property type="match status" value="1"/>
</dbReference>
<name>A0A2H4SQH0_CORMI</name>
<comment type="cofactor">
    <cofactor evidence="1">
        <name>Zn(2+)</name>
        <dbReference type="ChEBI" id="CHEBI:29105"/>
    </cofactor>
</comment>
<dbReference type="PROSITE" id="PS00758">
    <property type="entry name" value="ARGE_DAPE_CPG2_1"/>
    <property type="match status" value="1"/>
</dbReference>
<dbReference type="VEuPathDB" id="FungiDB:A9K55_001239"/>